<protein>
    <submittedName>
        <fullName evidence="1">(rape) hypothetical protein</fullName>
    </submittedName>
</protein>
<proteinExistence type="predicted"/>
<reference evidence="1" key="1">
    <citation type="submission" date="2021-01" db="EMBL/GenBank/DDBJ databases">
        <authorList>
            <consortium name="Genoscope - CEA"/>
            <person name="William W."/>
        </authorList>
    </citation>
    <scope>NUCLEOTIDE SEQUENCE</scope>
</reference>
<dbReference type="Proteomes" id="UP001295469">
    <property type="component" value="Chromosome A07"/>
</dbReference>
<sequence>MSLKREATQTAHRSWTHGGFASTQQSQGVFKTLCSGKRLCWEVSRASESHLNGYHASETEILSDVTHNRVAGTLSYVAPRICNDLPCLGADIG</sequence>
<organism evidence="1">
    <name type="scientific">Brassica napus</name>
    <name type="common">Rape</name>
    <dbReference type="NCBI Taxonomy" id="3708"/>
    <lineage>
        <taxon>Eukaryota</taxon>
        <taxon>Viridiplantae</taxon>
        <taxon>Streptophyta</taxon>
        <taxon>Embryophyta</taxon>
        <taxon>Tracheophyta</taxon>
        <taxon>Spermatophyta</taxon>
        <taxon>Magnoliopsida</taxon>
        <taxon>eudicotyledons</taxon>
        <taxon>Gunneridae</taxon>
        <taxon>Pentapetalae</taxon>
        <taxon>rosids</taxon>
        <taxon>malvids</taxon>
        <taxon>Brassicales</taxon>
        <taxon>Brassicaceae</taxon>
        <taxon>Brassiceae</taxon>
        <taxon>Brassica</taxon>
    </lineage>
</organism>
<evidence type="ECO:0000313" key="1">
    <source>
        <dbReference type="EMBL" id="CAF2185648.1"/>
    </source>
</evidence>
<name>A0A816Z1N9_BRANA</name>
<gene>
    <name evidence="1" type="ORF">DARMORV10_A07P31670.1</name>
</gene>
<dbReference type="AlphaFoldDB" id="A0A816Z1N9"/>
<dbReference type="EMBL" id="HG994361">
    <property type="protein sequence ID" value="CAF2185648.1"/>
    <property type="molecule type" value="Genomic_DNA"/>
</dbReference>
<accession>A0A816Z1N9</accession>